<evidence type="ECO:0000313" key="11">
    <source>
        <dbReference type="Proteomes" id="UP000184501"/>
    </source>
</evidence>
<dbReference type="PANTHER" id="PTHR11441:SF0">
    <property type="entry name" value="THYMIDINE KINASE, CYTOSOLIC"/>
    <property type="match status" value="1"/>
</dbReference>
<sequence>MSTLPDPTDALSAVPAASARRAVPVTGRLRFFYGPMDCGKSTLALQIDHNHARQGRRGVLLVRHDRSGLPQISSRIGITRGAVEVDERDDLRELVRARWALGQHVDYLIVDEAQFLSAEQVEQLAELADDVHLDIYCFGIATDFRSELFPGSRRLFELADDLQAVQVEVLCWCGLPGRFNARVVAGRVVRAGDTVLVADTSAASTVRGQSDTGETITEGAEDAETAPATVRYQVLCRKHYRLGDLGPVVAREGQLSLT</sequence>
<dbReference type="SUPFAM" id="SSF52540">
    <property type="entry name" value="P-loop containing nucleoside triphosphate hydrolases"/>
    <property type="match status" value="1"/>
</dbReference>
<name>A0A1M5I8G0_STRHI</name>
<evidence type="ECO:0000256" key="9">
    <source>
        <dbReference type="RuleBase" id="RU004165"/>
    </source>
</evidence>
<gene>
    <name evidence="10" type="ORF">SAMN05444320_107158</name>
</gene>
<dbReference type="GO" id="GO:0071897">
    <property type="term" value="P:DNA biosynthetic process"/>
    <property type="evidence" value="ECO:0007669"/>
    <property type="project" value="UniProtKB-KW"/>
</dbReference>
<evidence type="ECO:0000256" key="2">
    <source>
        <dbReference type="ARBA" id="ARBA00012118"/>
    </source>
</evidence>
<keyword evidence="7 8" id="KW-0067">ATP-binding</keyword>
<protein>
    <recommendedName>
        <fullName evidence="2 8">Thymidine kinase</fullName>
        <ecNumber evidence="2 8">2.7.1.21</ecNumber>
    </recommendedName>
</protein>
<organism evidence="10 11">
    <name type="scientific">Streptoalloteichus hindustanus</name>
    <dbReference type="NCBI Taxonomy" id="2017"/>
    <lineage>
        <taxon>Bacteria</taxon>
        <taxon>Bacillati</taxon>
        <taxon>Actinomycetota</taxon>
        <taxon>Actinomycetes</taxon>
        <taxon>Pseudonocardiales</taxon>
        <taxon>Pseudonocardiaceae</taxon>
        <taxon>Streptoalloteichus</taxon>
    </lineage>
</organism>
<dbReference type="AlphaFoldDB" id="A0A1M5I8G0"/>
<reference evidence="10 11" key="1">
    <citation type="submission" date="2016-11" db="EMBL/GenBank/DDBJ databases">
        <authorList>
            <person name="Jaros S."/>
            <person name="Januszkiewicz K."/>
            <person name="Wedrychowicz H."/>
        </authorList>
    </citation>
    <scope>NUCLEOTIDE SEQUENCE [LARGE SCALE GENOMIC DNA]</scope>
    <source>
        <strain evidence="10 11">DSM 44523</strain>
    </source>
</reference>
<dbReference type="Gene3D" id="3.40.50.300">
    <property type="entry name" value="P-loop containing nucleotide triphosphate hydrolases"/>
    <property type="match status" value="1"/>
</dbReference>
<keyword evidence="11" id="KW-1185">Reference proteome</keyword>
<comment type="catalytic activity">
    <reaction evidence="8">
        <text>thymidine + ATP = dTMP + ADP + H(+)</text>
        <dbReference type="Rhea" id="RHEA:19129"/>
        <dbReference type="ChEBI" id="CHEBI:15378"/>
        <dbReference type="ChEBI" id="CHEBI:17748"/>
        <dbReference type="ChEBI" id="CHEBI:30616"/>
        <dbReference type="ChEBI" id="CHEBI:63528"/>
        <dbReference type="ChEBI" id="CHEBI:456216"/>
        <dbReference type="EC" id="2.7.1.21"/>
    </reaction>
</comment>
<dbReference type="Proteomes" id="UP000184501">
    <property type="component" value="Unassembled WGS sequence"/>
</dbReference>
<evidence type="ECO:0000256" key="8">
    <source>
        <dbReference type="RuleBase" id="RU000544"/>
    </source>
</evidence>
<comment type="similarity">
    <text evidence="1 9">Belongs to the thymidine kinase family.</text>
</comment>
<dbReference type="GO" id="GO:0005829">
    <property type="term" value="C:cytosol"/>
    <property type="evidence" value="ECO:0007669"/>
    <property type="project" value="TreeGrafter"/>
</dbReference>
<keyword evidence="4 8" id="KW-0808">Transferase</keyword>
<keyword evidence="5 8" id="KW-0547">Nucleotide-binding</keyword>
<dbReference type="RefSeq" id="WP_073486486.1">
    <property type="nucleotide sequence ID" value="NZ_FQVN01000007.1"/>
</dbReference>
<dbReference type="Pfam" id="PF00265">
    <property type="entry name" value="TK"/>
    <property type="match status" value="1"/>
</dbReference>
<dbReference type="GO" id="GO:0004797">
    <property type="term" value="F:thymidine kinase activity"/>
    <property type="evidence" value="ECO:0007669"/>
    <property type="project" value="UniProtKB-EC"/>
</dbReference>
<keyword evidence="3 8" id="KW-0237">DNA synthesis</keyword>
<evidence type="ECO:0000256" key="4">
    <source>
        <dbReference type="ARBA" id="ARBA00022679"/>
    </source>
</evidence>
<dbReference type="EMBL" id="FQVN01000007">
    <property type="protein sequence ID" value="SHG24507.1"/>
    <property type="molecule type" value="Genomic_DNA"/>
</dbReference>
<evidence type="ECO:0000256" key="7">
    <source>
        <dbReference type="ARBA" id="ARBA00022840"/>
    </source>
</evidence>
<evidence type="ECO:0000256" key="6">
    <source>
        <dbReference type="ARBA" id="ARBA00022777"/>
    </source>
</evidence>
<dbReference type="STRING" id="2017.SAMN05444320_107158"/>
<dbReference type="GO" id="GO:0005524">
    <property type="term" value="F:ATP binding"/>
    <property type="evidence" value="ECO:0007669"/>
    <property type="project" value="UniProtKB-KW"/>
</dbReference>
<proteinExistence type="inferred from homology"/>
<dbReference type="NCBIfam" id="NF003297">
    <property type="entry name" value="PRK04296.1-2"/>
    <property type="match status" value="1"/>
</dbReference>
<keyword evidence="6 8" id="KW-0418">Kinase</keyword>
<dbReference type="InterPro" id="IPR027417">
    <property type="entry name" value="P-loop_NTPase"/>
</dbReference>
<dbReference type="PANTHER" id="PTHR11441">
    <property type="entry name" value="THYMIDINE KINASE"/>
    <property type="match status" value="1"/>
</dbReference>
<evidence type="ECO:0000256" key="1">
    <source>
        <dbReference type="ARBA" id="ARBA00007587"/>
    </source>
</evidence>
<dbReference type="EC" id="2.7.1.21" evidence="2 8"/>
<evidence type="ECO:0000256" key="5">
    <source>
        <dbReference type="ARBA" id="ARBA00022741"/>
    </source>
</evidence>
<evidence type="ECO:0000256" key="3">
    <source>
        <dbReference type="ARBA" id="ARBA00022634"/>
    </source>
</evidence>
<evidence type="ECO:0000313" key="10">
    <source>
        <dbReference type="EMBL" id="SHG24507.1"/>
    </source>
</evidence>
<dbReference type="OrthoDB" id="9781579at2"/>
<dbReference type="GO" id="GO:0046104">
    <property type="term" value="P:thymidine metabolic process"/>
    <property type="evidence" value="ECO:0007669"/>
    <property type="project" value="TreeGrafter"/>
</dbReference>
<accession>A0A1M5I8G0</accession>
<dbReference type="InterPro" id="IPR001267">
    <property type="entry name" value="Thymidine_kinase"/>
</dbReference>